<sequence length="160" mass="17666">MPRALVPTLARGYNPEGCNNIPCGGPDESKHIAHKKHAHDRRISKSGRVGSSQPPASLLRASNSSRGPRWCTCLAGCTTHHTRHIVVSRSSRTCLDRSVPASVWRYRQRTWYAWHAIWPGRTCLAKPISLASQLPKLAAHWRCSSLSATLLPSSLQGAMR</sequence>
<accession>A0A165GYP4</accession>
<dbReference type="EMBL" id="KV423948">
    <property type="protein sequence ID" value="KZT58652.1"/>
    <property type="molecule type" value="Genomic_DNA"/>
</dbReference>
<dbReference type="Proteomes" id="UP000076842">
    <property type="component" value="Unassembled WGS sequence"/>
</dbReference>
<organism evidence="2 3">
    <name type="scientific">Calocera cornea HHB12733</name>
    <dbReference type="NCBI Taxonomy" id="1353952"/>
    <lineage>
        <taxon>Eukaryota</taxon>
        <taxon>Fungi</taxon>
        <taxon>Dikarya</taxon>
        <taxon>Basidiomycota</taxon>
        <taxon>Agaricomycotina</taxon>
        <taxon>Dacrymycetes</taxon>
        <taxon>Dacrymycetales</taxon>
        <taxon>Dacrymycetaceae</taxon>
        <taxon>Calocera</taxon>
    </lineage>
</organism>
<gene>
    <name evidence="2" type="ORF">CALCODRAFT_229981</name>
</gene>
<feature type="compositionally biased region" description="Basic residues" evidence="1">
    <location>
        <begin position="32"/>
        <end position="45"/>
    </location>
</feature>
<feature type="compositionally biased region" description="Polar residues" evidence="1">
    <location>
        <begin position="49"/>
        <end position="63"/>
    </location>
</feature>
<evidence type="ECO:0000256" key="1">
    <source>
        <dbReference type="SAM" id="MobiDB-lite"/>
    </source>
</evidence>
<proteinExistence type="predicted"/>
<evidence type="ECO:0000313" key="2">
    <source>
        <dbReference type="EMBL" id="KZT58652.1"/>
    </source>
</evidence>
<keyword evidence="3" id="KW-1185">Reference proteome</keyword>
<name>A0A165GYP4_9BASI</name>
<reference evidence="2 3" key="1">
    <citation type="journal article" date="2016" name="Mol. Biol. Evol.">
        <title>Comparative Genomics of Early-Diverging Mushroom-Forming Fungi Provides Insights into the Origins of Lignocellulose Decay Capabilities.</title>
        <authorList>
            <person name="Nagy L.G."/>
            <person name="Riley R."/>
            <person name="Tritt A."/>
            <person name="Adam C."/>
            <person name="Daum C."/>
            <person name="Floudas D."/>
            <person name="Sun H."/>
            <person name="Yadav J.S."/>
            <person name="Pangilinan J."/>
            <person name="Larsson K.H."/>
            <person name="Matsuura K."/>
            <person name="Barry K."/>
            <person name="Labutti K."/>
            <person name="Kuo R."/>
            <person name="Ohm R.A."/>
            <person name="Bhattacharya S.S."/>
            <person name="Shirouzu T."/>
            <person name="Yoshinaga Y."/>
            <person name="Martin F.M."/>
            <person name="Grigoriev I.V."/>
            <person name="Hibbett D.S."/>
        </authorList>
    </citation>
    <scope>NUCLEOTIDE SEQUENCE [LARGE SCALE GENOMIC DNA]</scope>
    <source>
        <strain evidence="2 3">HHB12733</strain>
    </source>
</reference>
<feature type="region of interest" description="Disordered" evidence="1">
    <location>
        <begin position="31"/>
        <end position="63"/>
    </location>
</feature>
<protein>
    <submittedName>
        <fullName evidence="2">Uncharacterized protein</fullName>
    </submittedName>
</protein>
<dbReference type="AlphaFoldDB" id="A0A165GYP4"/>
<dbReference type="InParanoid" id="A0A165GYP4"/>
<evidence type="ECO:0000313" key="3">
    <source>
        <dbReference type="Proteomes" id="UP000076842"/>
    </source>
</evidence>